<keyword evidence="5" id="KW-0804">Transcription</keyword>
<organism evidence="8 9">
    <name type="scientific">Paenibacillus uliginis N3/975</name>
    <dbReference type="NCBI Taxonomy" id="1313296"/>
    <lineage>
        <taxon>Bacteria</taxon>
        <taxon>Bacillati</taxon>
        <taxon>Bacillota</taxon>
        <taxon>Bacilli</taxon>
        <taxon>Bacillales</taxon>
        <taxon>Paenibacillaceae</taxon>
        <taxon>Paenibacillus</taxon>
    </lineage>
</organism>
<dbReference type="Gene3D" id="1.10.1740.10">
    <property type="match status" value="1"/>
</dbReference>
<keyword evidence="2" id="KW-0805">Transcription regulation</keyword>
<protein>
    <submittedName>
        <fullName evidence="8">RNA polymerase sigma factor, sigma-70 family</fullName>
    </submittedName>
</protein>
<dbReference type="PANTHER" id="PTHR43133:SF8">
    <property type="entry name" value="RNA POLYMERASE SIGMA FACTOR HI_1459-RELATED"/>
    <property type="match status" value="1"/>
</dbReference>
<dbReference type="InterPro" id="IPR039425">
    <property type="entry name" value="RNA_pol_sigma-70-like"/>
</dbReference>
<dbReference type="Proteomes" id="UP000192940">
    <property type="component" value="Chromosome I"/>
</dbReference>
<dbReference type="NCBIfam" id="TIGR02937">
    <property type="entry name" value="sigma70-ECF"/>
    <property type="match status" value="1"/>
</dbReference>
<accession>A0A1X7HBW6</accession>
<evidence type="ECO:0000313" key="9">
    <source>
        <dbReference type="Proteomes" id="UP000192940"/>
    </source>
</evidence>
<evidence type="ECO:0000256" key="2">
    <source>
        <dbReference type="ARBA" id="ARBA00023015"/>
    </source>
</evidence>
<dbReference type="InterPro" id="IPR007627">
    <property type="entry name" value="RNA_pol_sigma70_r2"/>
</dbReference>
<dbReference type="AlphaFoldDB" id="A0A1X7HBW6"/>
<evidence type="ECO:0000256" key="4">
    <source>
        <dbReference type="ARBA" id="ARBA00023125"/>
    </source>
</evidence>
<evidence type="ECO:0000259" key="7">
    <source>
        <dbReference type="Pfam" id="PF08281"/>
    </source>
</evidence>
<dbReference type="InterPro" id="IPR036388">
    <property type="entry name" value="WH-like_DNA-bd_sf"/>
</dbReference>
<dbReference type="SUPFAM" id="SSF88946">
    <property type="entry name" value="Sigma2 domain of RNA polymerase sigma factors"/>
    <property type="match status" value="1"/>
</dbReference>
<evidence type="ECO:0000256" key="3">
    <source>
        <dbReference type="ARBA" id="ARBA00023082"/>
    </source>
</evidence>
<keyword evidence="4" id="KW-0238">DNA-binding</keyword>
<dbReference type="STRING" id="1313296.SAMN05661091_2296"/>
<evidence type="ECO:0000259" key="6">
    <source>
        <dbReference type="Pfam" id="PF04542"/>
    </source>
</evidence>
<feature type="domain" description="RNA polymerase sigma-70 region 2" evidence="6">
    <location>
        <begin position="36"/>
        <end position="100"/>
    </location>
</feature>
<gene>
    <name evidence="8" type="ORF">SAMN05661091_2296</name>
</gene>
<evidence type="ECO:0000313" key="8">
    <source>
        <dbReference type="EMBL" id="SMF83049.1"/>
    </source>
</evidence>
<dbReference type="Pfam" id="PF08281">
    <property type="entry name" value="Sigma70_r4_2"/>
    <property type="match status" value="1"/>
</dbReference>
<proteinExistence type="inferred from homology"/>
<feature type="domain" description="RNA polymerase sigma factor 70 region 4 type 2" evidence="7">
    <location>
        <begin position="162"/>
        <end position="212"/>
    </location>
</feature>
<dbReference type="InterPro" id="IPR013324">
    <property type="entry name" value="RNA_pol_sigma_r3/r4-like"/>
</dbReference>
<dbReference type="SUPFAM" id="SSF88659">
    <property type="entry name" value="Sigma3 and sigma4 domains of RNA polymerase sigma factors"/>
    <property type="match status" value="1"/>
</dbReference>
<comment type="similarity">
    <text evidence="1">Belongs to the sigma-70 factor family. ECF subfamily.</text>
</comment>
<dbReference type="InterPro" id="IPR014284">
    <property type="entry name" value="RNA_pol_sigma-70_dom"/>
</dbReference>
<dbReference type="Pfam" id="PF04542">
    <property type="entry name" value="Sigma70_r2"/>
    <property type="match status" value="1"/>
</dbReference>
<reference evidence="8 9" key="1">
    <citation type="submission" date="2017-04" db="EMBL/GenBank/DDBJ databases">
        <authorList>
            <person name="Afonso C.L."/>
            <person name="Miller P.J."/>
            <person name="Scott M.A."/>
            <person name="Spackman E."/>
            <person name="Goraichik I."/>
            <person name="Dimitrov K.M."/>
            <person name="Suarez D.L."/>
            <person name="Swayne D.E."/>
        </authorList>
    </citation>
    <scope>NUCLEOTIDE SEQUENCE [LARGE SCALE GENOMIC DNA]</scope>
    <source>
        <strain evidence="8 9">N3/975</strain>
    </source>
</reference>
<keyword evidence="3" id="KW-0731">Sigma factor</keyword>
<dbReference type="GO" id="GO:0006352">
    <property type="term" value="P:DNA-templated transcription initiation"/>
    <property type="evidence" value="ECO:0007669"/>
    <property type="project" value="InterPro"/>
</dbReference>
<dbReference type="GO" id="GO:0016987">
    <property type="term" value="F:sigma factor activity"/>
    <property type="evidence" value="ECO:0007669"/>
    <property type="project" value="UniProtKB-KW"/>
</dbReference>
<dbReference type="EMBL" id="LT840184">
    <property type="protein sequence ID" value="SMF83049.1"/>
    <property type="molecule type" value="Genomic_DNA"/>
</dbReference>
<dbReference type="CDD" id="cd06171">
    <property type="entry name" value="Sigma70_r4"/>
    <property type="match status" value="1"/>
</dbReference>
<dbReference type="PANTHER" id="PTHR43133">
    <property type="entry name" value="RNA POLYMERASE ECF-TYPE SIGMA FACTO"/>
    <property type="match status" value="1"/>
</dbReference>
<dbReference type="InterPro" id="IPR013249">
    <property type="entry name" value="RNA_pol_sigma70_r4_t2"/>
</dbReference>
<dbReference type="RefSeq" id="WP_244563031.1">
    <property type="nucleotide sequence ID" value="NZ_LT840184.1"/>
</dbReference>
<dbReference type="Gene3D" id="1.10.10.10">
    <property type="entry name" value="Winged helix-like DNA-binding domain superfamily/Winged helix DNA-binding domain"/>
    <property type="match status" value="1"/>
</dbReference>
<dbReference type="GO" id="GO:0003677">
    <property type="term" value="F:DNA binding"/>
    <property type="evidence" value="ECO:0007669"/>
    <property type="project" value="UniProtKB-KW"/>
</dbReference>
<evidence type="ECO:0000256" key="1">
    <source>
        <dbReference type="ARBA" id="ARBA00010641"/>
    </source>
</evidence>
<dbReference type="InterPro" id="IPR013325">
    <property type="entry name" value="RNA_pol_sigma_r2"/>
</dbReference>
<keyword evidence="9" id="KW-1185">Reference proteome</keyword>
<name>A0A1X7HBW6_9BACL</name>
<evidence type="ECO:0000256" key="5">
    <source>
        <dbReference type="ARBA" id="ARBA00023163"/>
    </source>
</evidence>
<sequence>MLNTLEDSSIKDWEELEDGELVKRAQSGENEAFGELVRRHRAKVYRYARAYTQESFLAEDIVQDALIRAFMHLGKLVDVERFLPWVHRIVRNQAFSRLNSTAAVKEQSFTALASIMDRDANDSADWNDLDGILRRLNQTHMEDTFISAVPESRLMQKETLRVLTEIIQCLKPRERLIFESHFFEQLSPQEIANLFQLKTANVYQIISRSRKKVIQQKIRVTVDSYIKSRRDLGIVKKTVLTYKDTLSEARTCTSAAESIYKMLQYTDYKLSLPMIMGLTGHAFRINIVPDSVHIAGPTTYNFADVLTRGLKNMGFRSKTVDGKLAGIGPNKNLLQQDQLNVNAMEKRDIHHALPEALNLIHRSLDRGVPVLAWDLFFPEFGIIYGYDDAQRSLFAEECGRKDSLSYDNLGRSVLEEIFVLAIEDYTKVSLREQLQNALQSILEHYDGEEENIPVDSVKGLAGYDVWMKAFENGSIEPNGNAYNIAVVRDARGNAAAFFKELLEIWPTEQDQDRNIRDWFGKAEAAYRNITKHFDKLHERYPFPEGGTPNGQSRSEDIEQLRLIKEEEAKAVGVLRKILKGL</sequence>